<feature type="region of interest" description="Disordered" evidence="2">
    <location>
        <begin position="840"/>
        <end position="946"/>
    </location>
</feature>
<reference evidence="4" key="1">
    <citation type="submission" date="2019-03" db="EMBL/GenBank/DDBJ databases">
        <title>Improved annotation for the trematode Fasciola hepatica.</title>
        <authorList>
            <person name="Choi Y.-J."/>
            <person name="Martin J."/>
            <person name="Mitreva M."/>
        </authorList>
    </citation>
    <scope>NUCLEOTIDE SEQUENCE [LARGE SCALE GENOMIC DNA]</scope>
</reference>
<feature type="coiled-coil region" evidence="1">
    <location>
        <begin position="319"/>
        <end position="362"/>
    </location>
</feature>
<dbReference type="GO" id="GO:0006397">
    <property type="term" value="P:mRNA processing"/>
    <property type="evidence" value="ECO:0007669"/>
    <property type="project" value="InterPro"/>
</dbReference>
<feature type="non-terminal residue" evidence="4">
    <location>
        <position position="1"/>
    </location>
</feature>
<feature type="compositionally biased region" description="Low complexity" evidence="2">
    <location>
        <begin position="81"/>
        <end position="92"/>
    </location>
</feature>
<feature type="compositionally biased region" description="Pro residues" evidence="2">
    <location>
        <begin position="127"/>
        <end position="140"/>
    </location>
</feature>
<feature type="compositionally biased region" description="Pro residues" evidence="2">
    <location>
        <begin position="847"/>
        <end position="858"/>
    </location>
</feature>
<dbReference type="GO" id="GO:0006874">
    <property type="term" value="P:intracellular calcium ion homeostasis"/>
    <property type="evidence" value="ECO:0007669"/>
    <property type="project" value="TreeGrafter"/>
</dbReference>
<feature type="region of interest" description="Disordered" evidence="2">
    <location>
        <begin position="122"/>
        <end position="178"/>
    </location>
</feature>
<dbReference type="EMBL" id="JXXN02000162">
    <property type="protein sequence ID" value="THD28391.1"/>
    <property type="molecule type" value="Genomic_DNA"/>
</dbReference>
<evidence type="ECO:0000259" key="3">
    <source>
        <dbReference type="SMART" id="SM01124"/>
    </source>
</evidence>
<keyword evidence="1" id="KW-0175">Coiled coil</keyword>
<dbReference type="Pfam" id="PF05011">
    <property type="entry name" value="DBR1"/>
    <property type="match status" value="1"/>
</dbReference>
<feature type="compositionally biased region" description="Basic and acidic residues" evidence="2">
    <location>
        <begin position="573"/>
        <end position="587"/>
    </location>
</feature>
<dbReference type="PANTHER" id="PTHR12323">
    <property type="entry name" value="SR-RELATED CTD ASSOCIATED FACTOR 6"/>
    <property type="match status" value="1"/>
</dbReference>
<dbReference type="GO" id="GO:0048471">
    <property type="term" value="C:perinuclear region of cytoplasm"/>
    <property type="evidence" value="ECO:0007669"/>
    <property type="project" value="TreeGrafter"/>
</dbReference>
<dbReference type="SMART" id="SM01124">
    <property type="entry name" value="DBR1"/>
    <property type="match status" value="1"/>
</dbReference>
<feature type="compositionally biased region" description="Low complexity" evidence="2">
    <location>
        <begin position="369"/>
        <end position="381"/>
    </location>
</feature>
<comment type="caution">
    <text evidence="4">The sequence shown here is derived from an EMBL/GenBank/DDBJ whole genome shotgun (WGS) entry which is preliminary data.</text>
</comment>
<protein>
    <submittedName>
        <fullName evidence="4">Calcium homeostasis endoplasmic reticulum protein</fullName>
    </submittedName>
</protein>
<feature type="region of interest" description="Disordered" evidence="2">
    <location>
        <begin position="449"/>
        <end position="619"/>
    </location>
</feature>
<dbReference type="Proteomes" id="UP000230066">
    <property type="component" value="Unassembled WGS sequence"/>
</dbReference>
<dbReference type="InterPro" id="IPR056721">
    <property type="entry name" value="DUF7819"/>
</dbReference>
<feature type="region of interest" description="Disordered" evidence="2">
    <location>
        <begin position="700"/>
        <end position="773"/>
    </location>
</feature>
<evidence type="ECO:0000256" key="1">
    <source>
        <dbReference type="SAM" id="Coils"/>
    </source>
</evidence>
<feature type="region of interest" description="Disordered" evidence="2">
    <location>
        <begin position="1316"/>
        <end position="1443"/>
    </location>
</feature>
<feature type="compositionally biased region" description="Polar residues" evidence="2">
    <location>
        <begin position="1002"/>
        <end position="1015"/>
    </location>
</feature>
<dbReference type="InterPro" id="IPR007708">
    <property type="entry name" value="DBR1_C"/>
</dbReference>
<organism evidence="4 5">
    <name type="scientific">Fasciola hepatica</name>
    <name type="common">Liver fluke</name>
    <dbReference type="NCBI Taxonomy" id="6192"/>
    <lineage>
        <taxon>Eukaryota</taxon>
        <taxon>Metazoa</taxon>
        <taxon>Spiralia</taxon>
        <taxon>Lophotrochozoa</taxon>
        <taxon>Platyhelminthes</taxon>
        <taxon>Trematoda</taxon>
        <taxon>Digenea</taxon>
        <taxon>Plagiorchiida</taxon>
        <taxon>Echinostomata</taxon>
        <taxon>Echinostomatoidea</taxon>
        <taxon>Fasciolidae</taxon>
        <taxon>Fasciola</taxon>
    </lineage>
</organism>
<dbReference type="GO" id="GO:0016788">
    <property type="term" value="F:hydrolase activity, acting on ester bonds"/>
    <property type="evidence" value="ECO:0007669"/>
    <property type="project" value="InterPro"/>
</dbReference>
<feature type="compositionally biased region" description="Acidic residues" evidence="2">
    <location>
        <begin position="516"/>
        <end position="525"/>
    </location>
</feature>
<feature type="compositionally biased region" description="Polar residues" evidence="2">
    <location>
        <begin position="1427"/>
        <end position="1443"/>
    </location>
</feature>
<dbReference type="PANTHER" id="PTHR12323:SF0">
    <property type="entry name" value="CALCIUM HOMEOSTASIS ENDOPLASMIC RETICULUM PROTEIN"/>
    <property type="match status" value="1"/>
</dbReference>
<feature type="region of interest" description="Disordered" evidence="2">
    <location>
        <begin position="1079"/>
        <end position="1111"/>
    </location>
</feature>
<sequence>CSISILITFYQSKTFDPNYQWSSGYTEHAEHSGRWEQCGPGGMNFGPRYPGPGPCTGPGPGPGPAGGWGPGGGPDNGWYAQPPWSGGPPFQGSGPGMPPVYRGFGPPPMEVGPPYRGRGYGMLPSYGGPPGPGSRGPYPPHQGYGYSNENYEDYQRRQGSQFQTSASEAGGENAQQELTEADVEQSEKNLKAQYDVLMEKQKAEILDLLDKKRLDAVKSRGEELGMTLEQMNEVIQPLIEACTKENISKGKTWVVERVAASAELTELDALQRVVPLVFCLASELADDEKKAKLNRVLDIWESNTYLPPSVLEKMRPPAMETFLREWKEAQEQNNQTEVEEIKKNVQSQYASLEQQHKEFTEHVHRQLASSMQQDVSDSGSSDSHHPPYDGPPHSRIQGSNSGYGMWNVPPSARGMPPYDMSVAGAVGEGYGNGDPHRRMPPGGYFMPHAQPHHSGGGGYPPPHGGWPGDHGPLHSNWGQPMPPMGPPHFHSHQGYGPPGARRDRGEGSSGGTVYIEGEEDEEVHEDYERSYDRSYESQYDNYHHYDDRGRDSRADRSYHYRSERSSRFSSSSSRHDNSRDESDDSPRDRRRSSHYPSDNGKTDAAPPPQEPIVDPKDLEPKCPHWELPAGLMHSLIRLCDFDYTPLDGSKLRLLPPKAPTDRLLSAVDAFYMPPSHDRTRDGEGWERLGLYEFYTKKEKARDHLERTKKKKRDSKTEDDSTPGSDSSNRRRRRYSGSSGAVSPSGDEDSQHADDYEHTRPFSRDESHSNSRPPAYHLCHITAYPASAIGQGVRTGSDALAMAPPPVQCIQGQLTHNYPGYKAVPAPTASGGIAIPPPGQGPVTGPGGAPPTNVPPGFPGPRFFQFPPPSMSQPPPGMPGVPTQGLIQRPTKGSSYGSRRSRFDSRRSRSKSSSRSLSGSGSPPARFTSAPGPGGLGAGGSNPRSGLHAARAAAMAVAASINNARNPNQVASSAGGSWTPGSDGQNGSPYVSGMPYSVDGYNQPGSFDNSYPADTSAQDHQTTRFLALDKCLPKRDYLQFVDIDPGTAAYSSVIQTGDLNSSVSMKSGLANEEDQFIVSSVTRQSETPPDAYSTGDDADDGDAMREKSDDQSTGLYLDPEWLCILRSTNHLMSTSKVPCILPTPETKERCDFSATSEEIRVLCEPFDNEFAVPDNFERTAPTYKPNDVGTGTLAASTPQAAGKQKLLFSNPQTELICAMLDLVNPNAVLLGRESYSLVELSSQLESKRVDEVDEGNEDLDEEENEDTENEDVVDGGEVGPSELDGTEPFDAPLGNLVHEEPSQTDLSWMSSHAEYDPLDNIASSPSHPLLQPQSPPESAFVVKQQLSVSHNPEEVNLDELDDDDDDDGTTNHAGSSGTSPSAAYTTEAYSPQPLDSTYATGMAYPVYENPSDDGKENAPILLDAPTAHETSNQSSTSEVTGNSG</sequence>
<keyword evidence="5" id="KW-1185">Reference proteome</keyword>
<feature type="compositionally biased region" description="Acidic residues" evidence="2">
    <location>
        <begin position="1354"/>
        <end position="1367"/>
    </location>
</feature>
<feature type="region of interest" description="Disordered" evidence="2">
    <location>
        <begin position="1247"/>
        <end position="1296"/>
    </location>
</feature>
<feature type="compositionally biased region" description="Basic and acidic residues" evidence="2">
    <location>
        <begin position="748"/>
        <end position="768"/>
    </location>
</feature>
<feature type="compositionally biased region" description="Acidic residues" evidence="2">
    <location>
        <begin position="1250"/>
        <end position="1273"/>
    </location>
</feature>
<feature type="compositionally biased region" description="Polar residues" evidence="2">
    <location>
        <begin position="157"/>
        <end position="178"/>
    </location>
</feature>
<feature type="compositionally biased region" description="Basic and acidic residues" evidence="2">
    <location>
        <begin position="526"/>
        <end position="566"/>
    </location>
</feature>
<proteinExistence type="predicted"/>
<feature type="region of interest" description="Disordered" evidence="2">
    <location>
        <begin position="364"/>
        <end position="408"/>
    </location>
</feature>
<feature type="compositionally biased region" description="Low complexity" evidence="2">
    <location>
        <begin position="910"/>
        <end position="921"/>
    </location>
</feature>
<name>A0A4E0RNE2_FASHE</name>
<dbReference type="Pfam" id="PF25127">
    <property type="entry name" value="DUF7819"/>
    <property type="match status" value="1"/>
</dbReference>
<evidence type="ECO:0000313" key="5">
    <source>
        <dbReference type="Proteomes" id="UP000230066"/>
    </source>
</evidence>
<gene>
    <name evidence="4" type="ORF">D915_000781</name>
</gene>
<feature type="compositionally biased region" description="Polar residues" evidence="2">
    <location>
        <begin position="967"/>
        <end position="988"/>
    </location>
</feature>
<dbReference type="Gene3D" id="1.25.40.90">
    <property type="match status" value="1"/>
</dbReference>
<feature type="region of interest" description="Disordered" evidence="2">
    <location>
        <begin position="50"/>
        <end position="101"/>
    </location>
</feature>
<feature type="compositionally biased region" description="Polar residues" evidence="2">
    <location>
        <begin position="1369"/>
        <end position="1398"/>
    </location>
</feature>
<feature type="domain" description="Lariat debranching enzyme C-terminal" evidence="3">
    <location>
        <begin position="1010"/>
        <end position="1225"/>
    </location>
</feature>
<feature type="compositionally biased region" description="Low complexity" evidence="2">
    <location>
        <begin position="1322"/>
        <end position="1337"/>
    </location>
</feature>
<evidence type="ECO:0000313" key="4">
    <source>
        <dbReference type="EMBL" id="THD28391.1"/>
    </source>
</evidence>
<accession>A0A4E0RNE2</accession>
<evidence type="ECO:0000256" key="2">
    <source>
        <dbReference type="SAM" id="MobiDB-lite"/>
    </source>
</evidence>
<feature type="compositionally biased region" description="Pro residues" evidence="2">
    <location>
        <begin position="50"/>
        <end position="63"/>
    </location>
</feature>
<dbReference type="InterPro" id="IPR008942">
    <property type="entry name" value="ENTH_VHS"/>
</dbReference>
<feature type="region of interest" description="Disordered" evidence="2">
    <location>
        <begin position="967"/>
        <end position="1015"/>
    </location>
</feature>
<feature type="compositionally biased region" description="Pro residues" evidence="2">
    <location>
        <begin position="865"/>
        <end position="878"/>
    </location>
</feature>
<feature type="compositionally biased region" description="Gly residues" evidence="2">
    <location>
        <begin position="64"/>
        <end position="75"/>
    </location>
</feature>